<proteinExistence type="predicted"/>
<dbReference type="Proteomes" id="UP000299102">
    <property type="component" value="Unassembled WGS sequence"/>
</dbReference>
<dbReference type="EMBL" id="BGZK01000286">
    <property type="protein sequence ID" value="GBP34290.1"/>
    <property type="molecule type" value="Genomic_DNA"/>
</dbReference>
<organism evidence="1 2">
    <name type="scientific">Eumeta variegata</name>
    <name type="common">Bagworm moth</name>
    <name type="synonym">Eumeta japonica</name>
    <dbReference type="NCBI Taxonomy" id="151549"/>
    <lineage>
        <taxon>Eukaryota</taxon>
        <taxon>Metazoa</taxon>
        <taxon>Ecdysozoa</taxon>
        <taxon>Arthropoda</taxon>
        <taxon>Hexapoda</taxon>
        <taxon>Insecta</taxon>
        <taxon>Pterygota</taxon>
        <taxon>Neoptera</taxon>
        <taxon>Endopterygota</taxon>
        <taxon>Lepidoptera</taxon>
        <taxon>Glossata</taxon>
        <taxon>Ditrysia</taxon>
        <taxon>Tineoidea</taxon>
        <taxon>Psychidae</taxon>
        <taxon>Oiketicinae</taxon>
        <taxon>Eumeta</taxon>
    </lineage>
</organism>
<comment type="caution">
    <text evidence="1">The sequence shown here is derived from an EMBL/GenBank/DDBJ whole genome shotgun (WGS) entry which is preliminary data.</text>
</comment>
<reference evidence="1 2" key="1">
    <citation type="journal article" date="2019" name="Commun. Biol.">
        <title>The bagworm genome reveals a unique fibroin gene that provides high tensile strength.</title>
        <authorList>
            <person name="Kono N."/>
            <person name="Nakamura H."/>
            <person name="Ohtoshi R."/>
            <person name="Tomita M."/>
            <person name="Numata K."/>
            <person name="Arakawa K."/>
        </authorList>
    </citation>
    <scope>NUCLEOTIDE SEQUENCE [LARGE SCALE GENOMIC DNA]</scope>
</reference>
<keyword evidence="2" id="KW-1185">Reference proteome</keyword>
<evidence type="ECO:0000313" key="2">
    <source>
        <dbReference type="Proteomes" id="UP000299102"/>
    </source>
</evidence>
<dbReference type="AlphaFoldDB" id="A0A4C1V6Y9"/>
<gene>
    <name evidence="1" type="ORF">EVAR_13429_1</name>
</gene>
<evidence type="ECO:0000313" key="1">
    <source>
        <dbReference type="EMBL" id="GBP34290.1"/>
    </source>
</evidence>
<sequence length="152" mass="17379">MTYEITFSHRFDETLKRSWIKKRSAGEHINLLSFRERCFFVDSYRSLISLTATAVVRRCLVSGRHLVLEDSKQNSTFVTLDVSVLKKKKTNANYETSTLLNRSSVCSMIFVTIMFMLSKLLPIDRCVRLPTDSPGRLDGSVSFARHVSAPRP</sequence>
<accession>A0A4C1V6Y9</accession>
<protein>
    <submittedName>
        <fullName evidence="1">Uncharacterized protein</fullName>
    </submittedName>
</protein>
<name>A0A4C1V6Y9_EUMVA</name>